<comment type="caution">
    <text evidence="1">The sequence shown here is derived from an EMBL/GenBank/DDBJ whole genome shotgun (WGS) entry which is preliminary data.</text>
</comment>
<dbReference type="EMBL" id="BGPR01096757">
    <property type="protein sequence ID" value="GBM43155.1"/>
    <property type="molecule type" value="Genomic_DNA"/>
</dbReference>
<name>A0A4Y2FRS1_ARAVE</name>
<accession>A0A4Y2FRS1</accession>
<keyword evidence="2" id="KW-1185">Reference proteome</keyword>
<reference evidence="1 2" key="1">
    <citation type="journal article" date="2019" name="Sci. Rep.">
        <title>Orb-weaving spider Araneus ventricosus genome elucidates the spidroin gene catalogue.</title>
        <authorList>
            <person name="Kono N."/>
            <person name="Nakamura H."/>
            <person name="Ohtoshi R."/>
            <person name="Moran D.A.P."/>
            <person name="Shinohara A."/>
            <person name="Yoshida Y."/>
            <person name="Fujiwara M."/>
            <person name="Mori M."/>
            <person name="Tomita M."/>
            <person name="Arakawa K."/>
        </authorList>
    </citation>
    <scope>NUCLEOTIDE SEQUENCE [LARGE SCALE GENOMIC DNA]</scope>
</reference>
<dbReference type="Proteomes" id="UP000499080">
    <property type="component" value="Unassembled WGS sequence"/>
</dbReference>
<dbReference type="AlphaFoldDB" id="A0A4Y2FRS1"/>
<sequence>IFSRCMLVLGPEPGQERPIGQACSRSKMTLPSCVRSEDEAVENRRRHDEAG</sequence>
<evidence type="ECO:0000313" key="1">
    <source>
        <dbReference type="EMBL" id="GBM43155.1"/>
    </source>
</evidence>
<organism evidence="1 2">
    <name type="scientific">Araneus ventricosus</name>
    <name type="common">Orbweaver spider</name>
    <name type="synonym">Epeira ventricosa</name>
    <dbReference type="NCBI Taxonomy" id="182803"/>
    <lineage>
        <taxon>Eukaryota</taxon>
        <taxon>Metazoa</taxon>
        <taxon>Ecdysozoa</taxon>
        <taxon>Arthropoda</taxon>
        <taxon>Chelicerata</taxon>
        <taxon>Arachnida</taxon>
        <taxon>Araneae</taxon>
        <taxon>Araneomorphae</taxon>
        <taxon>Entelegynae</taxon>
        <taxon>Araneoidea</taxon>
        <taxon>Araneidae</taxon>
        <taxon>Araneus</taxon>
    </lineage>
</organism>
<proteinExistence type="predicted"/>
<gene>
    <name evidence="1" type="ORF">AVEN_145230_1</name>
</gene>
<evidence type="ECO:0000313" key="2">
    <source>
        <dbReference type="Proteomes" id="UP000499080"/>
    </source>
</evidence>
<protein>
    <submittedName>
        <fullName evidence="1">Uncharacterized protein</fullName>
    </submittedName>
</protein>
<feature type="non-terminal residue" evidence="1">
    <location>
        <position position="1"/>
    </location>
</feature>